<feature type="region of interest" description="Disordered" evidence="3">
    <location>
        <begin position="156"/>
        <end position="185"/>
    </location>
</feature>
<feature type="domain" description="Response regulatory" evidence="4">
    <location>
        <begin position="39"/>
        <end position="153"/>
    </location>
</feature>
<dbReference type="InterPro" id="IPR050595">
    <property type="entry name" value="Bact_response_regulator"/>
</dbReference>
<dbReference type="Proteomes" id="UP000218083">
    <property type="component" value="Unassembled WGS sequence"/>
</dbReference>
<dbReference type="AlphaFoldDB" id="A0A2A2FE39"/>
<dbReference type="InterPro" id="IPR011006">
    <property type="entry name" value="CheY-like_superfamily"/>
</dbReference>
<evidence type="ECO:0000259" key="4">
    <source>
        <dbReference type="PROSITE" id="PS50110"/>
    </source>
</evidence>
<dbReference type="PANTHER" id="PTHR44591">
    <property type="entry name" value="STRESS RESPONSE REGULATOR PROTEIN 1"/>
    <property type="match status" value="1"/>
</dbReference>
<dbReference type="SUPFAM" id="SSF52172">
    <property type="entry name" value="CheY-like"/>
    <property type="match status" value="1"/>
</dbReference>
<reference evidence="5 6" key="1">
    <citation type="submission" date="2017-08" db="EMBL/GenBank/DDBJ databases">
        <title>The strain WRN001 was isolated from Binhai saline alkaline soil, Tianjin, China.</title>
        <authorList>
            <person name="Liu D."/>
            <person name="Zhang G."/>
        </authorList>
    </citation>
    <scope>NUCLEOTIDE SEQUENCE [LARGE SCALE GENOMIC DNA]</scope>
    <source>
        <strain evidence="5 6">WN019</strain>
    </source>
</reference>
<dbReference type="RefSeq" id="WP_095637549.1">
    <property type="nucleotide sequence ID" value="NZ_NSKC01000008.1"/>
</dbReference>
<dbReference type="GO" id="GO:0000160">
    <property type="term" value="P:phosphorelay signal transduction system"/>
    <property type="evidence" value="ECO:0007669"/>
    <property type="project" value="InterPro"/>
</dbReference>
<feature type="compositionally biased region" description="Polar residues" evidence="3">
    <location>
        <begin position="1"/>
        <end position="20"/>
    </location>
</feature>
<dbReference type="SMART" id="SM00448">
    <property type="entry name" value="REC"/>
    <property type="match status" value="1"/>
</dbReference>
<evidence type="ECO:0000313" key="6">
    <source>
        <dbReference type="Proteomes" id="UP000218083"/>
    </source>
</evidence>
<feature type="compositionally biased region" description="Polar residues" evidence="3">
    <location>
        <begin position="162"/>
        <end position="185"/>
    </location>
</feature>
<comment type="caution">
    <text evidence="2">Lacks conserved residue(s) required for the propagation of feature annotation.</text>
</comment>
<protein>
    <submittedName>
        <fullName evidence="5">Response regulator</fullName>
    </submittedName>
</protein>
<dbReference type="EMBL" id="NSKC01000008">
    <property type="protein sequence ID" value="PAU82937.1"/>
    <property type="molecule type" value="Genomic_DNA"/>
</dbReference>
<evidence type="ECO:0000313" key="5">
    <source>
        <dbReference type="EMBL" id="PAU82937.1"/>
    </source>
</evidence>
<dbReference type="InterPro" id="IPR001789">
    <property type="entry name" value="Sig_transdc_resp-reg_receiver"/>
</dbReference>
<sequence>MTNSTRPSTASDAQSDTPVETDTPVAADGGSGEDGGPVVILHVEPDARSAELLTTFAERFADGFAVRSVDGMEAALGAVDAADCVVTEQRLPDGSGVDLVDRIRGRGIDVPVVFHTTCRERETEARTLAAGADAYFPKRPERGQYDRILERLGGLVGDGSRASRTATTVSPDRPSSSVKASQSEE</sequence>
<evidence type="ECO:0000256" key="1">
    <source>
        <dbReference type="ARBA" id="ARBA00022553"/>
    </source>
</evidence>
<organism evidence="5 6">
    <name type="scientific">Halorubrum salipaludis</name>
    <dbReference type="NCBI Taxonomy" id="2032630"/>
    <lineage>
        <taxon>Archaea</taxon>
        <taxon>Methanobacteriati</taxon>
        <taxon>Methanobacteriota</taxon>
        <taxon>Stenosarchaea group</taxon>
        <taxon>Halobacteria</taxon>
        <taxon>Halobacteriales</taxon>
        <taxon>Haloferacaceae</taxon>
        <taxon>Halorubrum</taxon>
    </lineage>
</organism>
<feature type="region of interest" description="Disordered" evidence="3">
    <location>
        <begin position="1"/>
        <end position="38"/>
    </location>
</feature>
<proteinExistence type="predicted"/>
<keyword evidence="6" id="KW-1185">Reference proteome</keyword>
<dbReference type="CDD" id="cd00156">
    <property type="entry name" value="REC"/>
    <property type="match status" value="1"/>
</dbReference>
<dbReference type="PANTHER" id="PTHR44591:SF3">
    <property type="entry name" value="RESPONSE REGULATORY DOMAIN-CONTAINING PROTEIN"/>
    <property type="match status" value="1"/>
</dbReference>
<dbReference type="Pfam" id="PF00072">
    <property type="entry name" value="Response_reg"/>
    <property type="match status" value="1"/>
</dbReference>
<accession>A0A2A2FE39</accession>
<keyword evidence="1" id="KW-0597">Phosphoprotein</keyword>
<dbReference type="Gene3D" id="3.40.50.2300">
    <property type="match status" value="1"/>
</dbReference>
<dbReference type="OrthoDB" id="330337at2157"/>
<name>A0A2A2FE39_9EURY</name>
<comment type="caution">
    <text evidence="5">The sequence shown here is derived from an EMBL/GenBank/DDBJ whole genome shotgun (WGS) entry which is preliminary data.</text>
</comment>
<evidence type="ECO:0000256" key="2">
    <source>
        <dbReference type="PROSITE-ProRule" id="PRU00169"/>
    </source>
</evidence>
<evidence type="ECO:0000256" key="3">
    <source>
        <dbReference type="SAM" id="MobiDB-lite"/>
    </source>
</evidence>
<gene>
    <name evidence="5" type="ORF">CK500_12480</name>
</gene>
<dbReference type="PROSITE" id="PS50110">
    <property type="entry name" value="RESPONSE_REGULATORY"/>
    <property type="match status" value="1"/>
</dbReference>